<evidence type="ECO:0000313" key="3">
    <source>
        <dbReference type="Proteomes" id="UP000198535"/>
    </source>
</evidence>
<dbReference type="Proteomes" id="UP000198535">
    <property type="component" value="Unassembled WGS sequence"/>
</dbReference>
<protein>
    <recommendedName>
        <fullName evidence="4">DUF460 domain-containing protein</fullName>
    </recommendedName>
</protein>
<sequence length="659" mass="74582">MQNGVIYGIDIAKGSSRAQEVPKYAVAVLKDGEINHYTMVRLHRILRMLNRDRPDHIAVDNIFELATNKRALIHLLEKLPDNTKLVQVTGGVHQKPLLRLAQEHGLSFNQFDPNQEAEACAILASLGVGVEVSLFEDITRIKVSRARSLGRGGWSQNRYRRKVHGAVKEKSREVESILRKFSRDTGYTYTEKITSGFGGYVRAEYTVNARRERVPVKPSTNADVQVTVKSVERDKIQYIPLKGQGRKYTIVGIDPGTTVGIAILSLEGELLLSDSIRGISHDEVVRTIAEYGKPAVVATDVYPTPSAVEKIRRSFNAVIWSPGGEIRAEDKIAIARKFGYSNDHERDSLTAALASYKAYKNVFSRVEKRAPKYLDLDRVKFHVINGDSIDEAIEKVASESRIKVKMKPEPEPVKEDLSDADGQVKKLRETLAQRNSQIKQLKDYVSELKYESVQKEKQIEKLELRLNKVRNSTYKQVRKEKELQIRDNEIARLNKELAKTKKSLRSQRNQNKRLKQIRKKEVKGEGLPVKVISSFTREAIQHTKELYGLRENDVIYLENPSGGGPITASLLIEAKVKAVIISEDIPYAALESFYDGNVPVLKGLKVHRVGDLASVDPGILGEAIDKWQEGAEERRKEKEREQFQSILEEYRSERRRGLA</sequence>
<keyword evidence="1" id="KW-0175">Coiled coil</keyword>
<dbReference type="STRING" id="487685.SAMN04488696_1742"/>
<dbReference type="EMBL" id="FOUJ01000003">
    <property type="protein sequence ID" value="SFM58887.1"/>
    <property type="molecule type" value="Genomic_DNA"/>
</dbReference>
<keyword evidence="3" id="KW-1185">Reference proteome</keyword>
<dbReference type="RefSeq" id="WP_091936069.1">
    <property type="nucleotide sequence ID" value="NZ_FOUJ01000003.1"/>
</dbReference>
<proteinExistence type="predicted"/>
<dbReference type="OrthoDB" id="15228at2157"/>
<dbReference type="PANTHER" id="PTHR40707">
    <property type="entry name" value="POSSIBLE NUCLEASE OF RNASE H FOLD, RUVC/YQGF FAMILY"/>
    <property type="match status" value="1"/>
</dbReference>
<dbReference type="InterPro" id="IPR007408">
    <property type="entry name" value="DUF460"/>
</dbReference>
<reference evidence="3" key="1">
    <citation type="submission" date="2016-10" db="EMBL/GenBank/DDBJ databases">
        <authorList>
            <person name="Varghese N."/>
            <person name="Submissions S."/>
        </authorList>
    </citation>
    <scope>NUCLEOTIDE SEQUENCE [LARGE SCALE GENOMIC DNA]</scope>
    <source>
        <strain evidence="3">Mob M</strain>
    </source>
</reference>
<feature type="coiled-coil region" evidence="1">
    <location>
        <begin position="424"/>
        <end position="517"/>
    </location>
</feature>
<evidence type="ECO:0000256" key="1">
    <source>
        <dbReference type="SAM" id="Coils"/>
    </source>
</evidence>
<dbReference type="Pfam" id="PF04312">
    <property type="entry name" value="DUF460"/>
    <property type="match status" value="1"/>
</dbReference>
<dbReference type="AlphaFoldDB" id="A0A1I4S316"/>
<evidence type="ECO:0000313" key="2">
    <source>
        <dbReference type="EMBL" id="SFM58887.1"/>
    </source>
</evidence>
<dbReference type="PANTHER" id="PTHR40707:SF1">
    <property type="entry name" value="DUF460 DOMAIN-CONTAINING PROTEIN"/>
    <property type="match status" value="1"/>
</dbReference>
<organism evidence="2 3">
    <name type="scientific">Methanolobus profundi</name>
    <dbReference type="NCBI Taxonomy" id="487685"/>
    <lineage>
        <taxon>Archaea</taxon>
        <taxon>Methanobacteriati</taxon>
        <taxon>Methanobacteriota</taxon>
        <taxon>Stenosarchaea group</taxon>
        <taxon>Methanomicrobia</taxon>
        <taxon>Methanosarcinales</taxon>
        <taxon>Methanosarcinaceae</taxon>
        <taxon>Methanolobus</taxon>
    </lineage>
</organism>
<accession>A0A1I4S316</accession>
<evidence type="ECO:0008006" key="4">
    <source>
        <dbReference type="Google" id="ProtNLM"/>
    </source>
</evidence>
<gene>
    <name evidence="2" type="ORF">SAMN04488696_1742</name>
</gene>
<name>A0A1I4S316_9EURY</name>